<reference evidence="2" key="1">
    <citation type="journal article" date="2018" name="Int. J. Syst. Evol. Microbiol.">
        <title>Carboxylicivirga sediminis sp. nov., isolated from coastal sediment.</title>
        <authorList>
            <person name="Wang F.Q."/>
            <person name="Ren L.H."/>
            <person name="Zou R.J."/>
            <person name="Sun Y.Z."/>
            <person name="Liu X.J."/>
            <person name="Jiang F."/>
            <person name="Liu L.J."/>
        </authorList>
    </citation>
    <scope>NUCLEOTIDE SEQUENCE</scope>
    <source>
        <strain evidence="2">JR1</strain>
    </source>
</reference>
<feature type="signal peptide" evidence="1">
    <location>
        <begin position="1"/>
        <end position="18"/>
    </location>
</feature>
<evidence type="ECO:0000313" key="2">
    <source>
        <dbReference type="EMBL" id="MBR8537653.1"/>
    </source>
</evidence>
<evidence type="ECO:0000256" key="1">
    <source>
        <dbReference type="SAM" id="SignalP"/>
    </source>
</evidence>
<keyword evidence="3" id="KW-1185">Reference proteome</keyword>
<evidence type="ECO:0008006" key="4">
    <source>
        <dbReference type="Google" id="ProtNLM"/>
    </source>
</evidence>
<evidence type="ECO:0000313" key="3">
    <source>
        <dbReference type="Proteomes" id="UP000679220"/>
    </source>
</evidence>
<comment type="caution">
    <text evidence="2">The sequence shown here is derived from an EMBL/GenBank/DDBJ whole genome shotgun (WGS) entry which is preliminary data.</text>
</comment>
<dbReference type="Proteomes" id="UP000679220">
    <property type="component" value="Unassembled WGS sequence"/>
</dbReference>
<protein>
    <recommendedName>
        <fullName evidence="4">DUF3575 domain-containing protein</fullName>
    </recommendedName>
</protein>
<accession>A0A941F8K5</accession>
<proteinExistence type="predicted"/>
<dbReference type="RefSeq" id="WP_212192678.1">
    <property type="nucleotide sequence ID" value="NZ_JAGTAR010000037.1"/>
</dbReference>
<dbReference type="EMBL" id="JAGTAR010000037">
    <property type="protein sequence ID" value="MBR8537653.1"/>
    <property type="molecule type" value="Genomic_DNA"/>
</dbReference>
<reference evidence="2" key="2">
    <citation type="submission" date="2021-04" db="EMBL/GenBank/DDBJ databases">
        <authorList>
            <person name="Zhang T."/>
            <person name="Zhang Y."/>
            <person name="Lu D."/>
            <person name="Zuo D."/>
            <person name="Du Z."/>
        </authorList>
    </citation>
    <scope>NUCLEOTIDE SEQUENCE</scope>
    <source>
        <strain evidence="2">JR1</strain>
    </source>
</reference>
<name>A0A941F8K5_9BACT</name>
<gene>
    <name evidence="2" type="ORF">KDU71_18935</name>
</gene>
<feature type="chain" id="PRO_5036930258" description="DUF3575 domain-containing protein" evidence="1">
    <location>
        <begin position="19"/>
        <end position="187"/>
    </location>
</feature>
<keyword evidence="1" id="KW-0732">Signal</keyword>
<dbReference type="AlphaFoldDB" id="A0A941F8K5"/>
<sequence length="187" mass="21461">MKQLFTLLLIFAATLGFAQEETFNSNNGLIIDIKGSILFESDFTIAPLLGYKFGRFIVFTSYEKANDDLEMDMSTPDDNIQYKREVLKIGVQIYPHKNQKKVKLFYQAHYSYKWSDEIRASEYSMINVGTGIQYSITHALSAGTNVFIGFGNEKTPRGETLFPTYDLGGTIFMRYHLDWSHFRKSGN</sequence>
<organism evidence="2 3">
    <name type="scientific">Carboxylicivirga sediminis</name>
    <dbReference type="NCBI Taxonomy" id="2006564"/>
    <lineage>
        <taxon>Bacteria</taxon>
        <taxon>Pseudomonadati</taxon>
        <taxon>Bacteroidota</taxon>
        <taxon>Bacteroidia</taxon>
        <taxon>Marinilabiliales</taxon>
        <taxon>Marinilabiliaceae</taxon>
        <taxon>Carboxylicivirga</taxon>
    </lineage>
</organism>